<evidence type="ECO:0000256" key="1">
    <source>
        <dbReference type="SAM" id="Phobius"/>
    </source>
</evidence>
<accession>A0ABR4C2X9</accession>
<proteinExistence type="predicted"/>
<comment type="caution">
    <text evidence="2">The sequence shown here is derived from an EMBL/GenBank/DDBJ whole genome shotgun (WGS) entry which is preliminary data.</text>
</comment>
<name>A0ABR4C2X9_9HELO</name>
<keyword evidence="1" id="KW-1133">Transmembrane helix</keyword>
<evidence type="ECO:0000313" key="2">
    <source>
        <dbReference type="EMBL" id="KAL2064274.1"/>
    </source>
</evidence>
<keyword evidence="1" id="KW-0812">Transmembrane</keyword>
<dbReference type="Gene3D" id="3.90.550.10">
    <property type="entry name" value="Spore Coat Polysaccharide Biosynthesis Protein SpsA, Chain A"/>
    <property type="match status" value="1"/>
</dbReference>
<dbReference type="Proteomes" id="UP001595075">
    <property type="component" value="Unassembled WGS sequence"/>
</dbReference>
<keyword evidence="3" id="KW-1185">Reference proteome</keyword>
<dbReference type="PANTHER" id="PTHR11183">
    <property type="entry name" value="GLYCOGENIN SUBFAMILY MEMBER"/>
    <property type="match status" value="1"/>
</dbReference>
<organism evidence="2 3">
    <name type="scientific">Oculimacula yallundae</name>
    <dbReference type="NCBI Taxonomy" id="86028"/>
    <lineage>
        <taxon>Eukaryota</taxon>
        <taxon>Fungi</taxon>
        <taxon>Dikarya</taxon>
        <taxon>Ascomycota</taxon>
        <taxon>Pezizomycotina</taxon>
        <taxon>Leotiomycetes</taxon>
        <taxon>Helotiales</taxon>
        <taxon>Ploettnerulaceae</taxon>
        <taxon>Oculimacula</taxon>
    </lineage>
</organism>
<protein>
    <recommendedName>
        <fullName evidence="4">Glycosyltransferase family 8 protein</fullName>
    </recommendedName>
</protein>
<dbReference type="InterPro" id="IPR050587">
    <property type="entry name" value="GNT1/Glycosyltrans_8"/>
</dbReference>
<sequence>MQLESSWHQLLPINYQSGKILEYNPTTTLRPVLGPIKLFGRDNSPNVSIFKMAKLPRAGYHPLGKPYRLLILATLSLFSMTVCWLAIGDNVYLIDVYFGAEGDDGKYAFATILLPPSNNSEDAEEIDHYLTSTRILNYQLNHSKKTRSRKGIPFLVVVTPDIIPWKRNLLEREGATVIFAERILPGTDWIEPMNERWKDVMLKLRLFELVDYDKILFLDADTYLLKPMDKIFRDSSARPTKTGKFEKEIRADEAPLPEKYLLATLPEIMHTTHPWPPTPWPRFNAGFFLLQPSIELFEYYISLLTLRDRFDSTYPEQNLLNYAHRECGNMPWTHLKVGWNVNQPNINDVRRGVKSVHAKLWTEGSELEPIPDELRRMWETTKSEMENFYAEMGQRLEWLELGSVNKFPRQ</sequence>
<evidence type="ECO:0008006" key="4">
    <source>
        <dbReference type="Google" id="ProtNLM"/>
    </source>
</evidence>
<feature type="transmembrane region" description="Helical" evidence="1">
    <location>
        <begin position="67"/>
        <end position="87"/>
    </location>
</feature>
<dbReference type="InterPro" id="IPR029044">
    <property type="entry name" value="Nucleotide-diphossugar_trans"/>
</dbReference>
<evidence type="ECO:0000313" key="3">
    <source>
        <dbReference type="Proteomes" id="UP001595075"/>
    </source>
</evidence>
<dbReference type="SUPFAM" id="SSF53448">
    <property type="entry name" value="Nucleotide-diphospho-sugar transferases"/>
    <property type="match status" value="1"/>
</dbReference>
<keyword evidence="1" id="KW-0472">Membrane</keyword>
<reference evidence="2 3" key="1">
    <citation type="journal article" date="2024" name="Commun. Biol.">
        <title>Comparative genomic analysis of thermophilic fungi reveals convergent evolutionary adaptations and gene losses.</title>
        <authorList>
            <person name="Steindorff A.S."/>
            <person name="Aguilar-Pontes M.V."/>
            <person name="Robinson A.J."/>
            <person name="Andreopoulos B."/>
            <person name="LaButti K."/>
            <person name="Kuo A."/>
            <person name="Mondo S."/>
            <person name="Riley R."/>
            <person name="Otillar R."/>
            <person name="Haridas S."/>
            <person name="Lipzen A."/>
            <person name="Grimwood J."/>
            <person name="Schmutz J."/>
            <person name="Clum A."/>
            <person name="Reid I.D."/>
            <person name="Moisan M.C."/>
            <person name="Butler G."/>
            <person name="Nguyen T.T.M."/>
            <person name="Dewar K."/>
            <person name="Conant G."/>
            <person name="Drula E."/>
            <person name="Henrissat B."/>
            <person name="Hansel C."/>
            <person name="Singer S."/>
            <person name="Hutchinson M.I."/>
            <person name="de Vries R.P."/>
            <person name="Natvig D.O."/>
            <person name="Powell A.J."/>
            <person name="Tsang A."/>
            <person name="Grigoriev I.V."/>
        </authorList>
    </citation>
    <scope>NUCLEOTIDE SEQUENCE [LARGE SCALE GENOMIC DNA]</scope>
    <source>
        <strain evidence="2 3">CBS 494.80</strain>
    </source>
</reference>
<gene>
    <name evidence="2" type="ORF">VTL71DRAFT_4768</name>
</gene>
<dbReference type="EMBL" id="JAZHXI010000014">
    <property type="protein sequence ID" value="KAL2064274.1"/>
    <property type="molecule type" value="Genomic_DNA"/>
</dbReference>